<dbReference type="EMBL" id="VCEB01000225">
    <property type="protein sequence ID" value="KAB0353895.1"/>
    <property type="molecule type" value="Genomic_DNA"/>
</dbReference>
<dbReference type="Gene3D" id="3.40.50.720">
    <property type="entry name" value="NAD(P)-binding Rossmann-like Domain"/>
    <property type="match status" value="1"/>
</dbReference>
<dbReference type="GO" id="GO:0004487">
    <property type="term" value="F:methylenetetrahydrofolate dehydrogenase (NAD+) activity"/>
    <property type="evidence" value="ECO:0007669"/>
    <property type="project" value="TreeGrafter"/>
</dbReference>
<sequence>MQTYVTKLYHLTIPDLIGIVLFYRFFLFTRLVTSDHVDERTVCNGIAPEKDVDGFHIINIGRLCLDQHSLIPATASAVWEIIRRTGIETFGKNVVVAGRSKNVGMPIAMLLHTDGEHERPGGNLCVLTGGSHCYATETYTHRKAIIFQLKLKILKKERFHVPWSNSTCAPQLLSLCT</sequence>
<evidence type="ECO:0000313" key="3">
    <source>
        <dbReference type="Proteomes" id="UP000326062"/>
    </source>
</evidence>
<dbReference type="Pfam" id="PF02882">
    <property type="entry name" value="THF_DHG_CYH_C"/>
    <property type="match status" value="1"/>
</dbReference>
<dbReference type="PANTHER" id="PTHR48099">
    <property type="entry name" value="C-1-TETRAHYDROFOLATE SYNTHASE, CYTOPLASMIC-RELATED"/>
    <property type="match status" value="1"/>
</dbReference>
<reference evidence="2 3" key="1">
    <citation type="submission" date="2019-06" db="EMBL/GenBank/DDBJ databases">
        <title>Discovery of a novel chromosome fission-fusion reversal in muntjac.</title>
        <authorList>
            <person name="Mudd A.B."/>
            <person name="Bredeson J.V."/>
            <person name="Baum R."/>
            <person name="Hockemeyer D."/>
            <person name="Rokhsar D.S."/>
        </authorList>
    </citation>
    <scope>NUCLEOTIDE SEQUENCE [LARGE SCALE GENOMIC DNA]</scope>
    <source>
        <strain evidence="2">UCam_UCB_Mr</strain>
        <tissue evidence="2">Fibroblast cell line</tissue>
    </source>
</reference>
<proteinExistence type="predicted"/>
<dbReference type="SUPFAM" id="SSF51735">
    <property type="entry name" value="NAD(P)-binding Rossmann-fold domains"/>
    <property type="match status" value="1"/>
</dbReference>
<dbReference type="InterPro" id="IPR036291">
    <property type="entry name" value="NAD(P)-bd_dom_sf"/>
</dbReference>
<evidence type="ECO:0000313" key="2">
    <source>
        <dbReference type="EMBL" id="KAB0353895.1"/>
    </source>
</evidence>
<evidence type="ECO:0000259" key="1">
    <source>
        <dbReference type="Pfam" id="PF02882"/>
    </source>
</evidence>
<dbReference type="InterPro" id="IPR000672">
    <property type="entry name" value="THF_DH/CycHdrlase"/>
</dbReference>
<keyword evidence="3" id="KW-1185">Reference proteome</keyword>
<accession>A0A5N3VX74</accession>
<dbReference type="InterPro" id="IPR020631">
    <property type="entry name" value="THF_DH/CycHdrlase_NAD-bd_dom"/>
</dbReference>
<dbReference type="GO" id="GO:0004477">
    <property type="term" value="F:methenyltetrahydrofolate cyclohydrolase activity"/>
    <property type="evidence" value="ECO:0007669"/>
    <property type="project" value="TreeGrafter"/>
</dbReference>
<name>A0A5N3VX74_MUNRE</name>
<dbReference type="PANTHER" id="PTHR48099:SF7">
    <property type="entry name" value="BIFUNCTIONAL METHYLENETETRAHYDROFOLATE DEHYDROGENASE_CYCLOHYDROLASE 2, MITOCHONDRIAL"/>
    <property type="match status" value="1"/>
</dbReference>
<gene>
    <name evidence="2" type="ORF">FD755_023411</name>
</gene>
<dbReference type="GO" id="GO:0035999">
    <property type="term" value="P:tetrahydrofolate interconversion"/>
    <property type="evidence" value="ECO:0007669"/>
    <property type="project" value="TreeGrafter"/>
</dbReference>
<comment type="caution">
    <text evidence="2">The sequence shown here is derived from an EMBL/GenBank/DDBJ whole genome shotgun (WGS) entry which is preliminary data.</text>
</comment>
<dbReference type="PRINTS" id="PR00085">
    <property type="entry name" value="THFDHDRGNASE"/>
</dbReference>
<dbReference type="GO" id="GO:0004488">
    <property type="term" value="F:methylenetetrahydrofolate dehydrogenase (NADP+) activity"/>
    <property type="evidence" value="ECO:0007669"/>
    <property type="project" value="InterPro"/>
</dbReference>
<dbReference type="Proteomes" id="UP000326062">
    <property type="component" value="Unassembled WGS sequence"/>
</dbReference>
<organism evidence="2 3">
    <name type="scientific">Muntiacus reevesi</name>
    <name type="common">Reeves' muntjac</name>
    <name type="synonym">Cervus reevesi</name>
    <dbReference type="NCBI Taxonomy" id="9886"/>
    <lineage>
        <taxon>Eukaryota</taxon>
        <taxon>Metazoa</taxon>
        <taxon>Chordata</taxon>
        <taxon>Craniata</taxon>
        <taxon>Vertebrata</taxon>
        <taxon>Euteleostomi</taxon>
        <taxon>Mammalia</taxon>
        <taxon>Eutheria</taxon>
        <taxon>Laurasiatheria</taxon>
        <taxon>Artiodactyla</taxon>
        <taxon>Ruminantia</taxon>
        <taxon>Pecora</taxon>
        <taxon>Cervidae</taxon>
        <taxon>Muntiacinae</taxon>
        <taxon>Muntiacus</taxon>
    </lineage>
</organism>
<dbReference type="AlphaFoldDB" id="A0A5N3VX74"/>
<feature type="domain" description="Tetrahydrofolate dehydrogenase/cyclohydrolase NAD(P)-binding" evidence="1">
    <location>
        <begin position="72"/>
        <end position="114"/>
    </location>
</feature>
<dbReference type="GO" id="GO:0005739">
    <property type="term" value="C:mitochondrion"/>
    <property type="evidence" value="ECO:0007669"/>
    <property type="project" value="TreeGrafter"/>
</dbReference>
<protein>
    <recommendedName>
        <fullName evidence="1">Tetrahydrofolate dehydrogenase/cyclohydrolase NAD(P)-binding domain-containing protein</fullName>
    </recommendedName>
</protein>